<gene>
    <name evidence="1" type="ORF">BLL40_03465</name>
</gene>
<dbReference type="Proteomes" id="UP000186524">
    <property type="component" value="Unassembled WGS sequence"/>
</dbReference>
<reference evidence="1 2" key="1">
    <citation type="submission" date="2016-12" db="EMBL/GenBank/DDBJ databases">
        <title>Domibacillus sp. SAOS 44 whole genome sequencing.</title>
        <authorList>
            <person name="Verma A."/>
            <person name="Krishnamurthi S."/>
        </authorList>
    </citation>
    <scope>NUCLEOTIDE SEQUENCE [LARGE SCALE GENOMIC DNA]</scope>
    <source>
        <strain evidence="1 2">SAOS 44</strain>
    </source>
</reference>
<name>A0A1Q5P6D4_9BACI</name>
<evidence type="ECO:0000313" key="2">
    <source>
        <dbReference type="Proteomes" id="UP000186524"/>
    </source>
</evidence>
<evidence type="ECO:0000313" key="1">
    <source>
        <dbReference type="EMBL" id="OKL37738.1"/>
    </source>
</evidence>
<dbReference type="EMBL" id="MRWQ01000003">
    <property type="protein sequence ID" value="OKL37738.1"/>
    <property type="molecule type" value="Genomic_DNA"/>
</dbReference>
<proteinExistence type="predicted"/>
<organism evidence="1 2">
    <name type="scientific">Domibacillus mangrovi</name>
    <dbReference type="NCBI Taxonomy" id="1714354"/>
    <lineage>
        <taxon>Bacteria</taxon>
        <taxon>Bacillati</taxon>
        <taxon>Bacillota</taxon>
        <taxon>Bacilli</taxon>
        <taxon>Bacillales</taxon>
        <taxon>Bacillaceae</taxon>
        <taxon>Domibacillus</taxon>
    </lineage>
</organism>
<dbReference type="AlphaFoldDB" id="A0A1Q5P6D4"/>
<accession>A0A1Q5P6D4</accession>
<dbReference type="OrthoDB" id="2389679at2"/>
<comment type="caution">
    <text evidence="1">The sequence shown here is derived from an EMBL/GenBank/DDBJ whole genome shotgun (WGS) entry which is preliminary data.</text>
</comment>
<keyword evidence="2" id="KW-1185">Reference proteome</keyword>
<sequence length="67" mass="7663">MIKKQSIFVDETEKIYADRVSLLSLKDTYIAQAVVTCKLPDLSFLIKYNDAFSPSKDELKKNMASMQ</sequence>
<protein>
    <submittedName>
        <fullName evidence="1">Uncharacterized protein</fullName>
    </submittedName>
</protein>